<evidence type="ECO:0000256" key="1">
    <source>
        <dbReference type="ARBA" id="ARBA00022490"/>
    </source>
</evidence>
<dbReference type="GO" id="GO:0006777">
    <property type="term" value="P:Mo-molybdopterin cofactor biosynthetic process"/>
    <property type="evidence" value="ECO:0007669"/>
    <property type="project" value="UniProtKB-KW"/>
</dbReference>
<dbReference type="InterPro" id="IPR013482">
    <property type="entry name" value="Molybde_CF_guanTrfase"/>
</dbReference>
<dbReference type="SUPFAM" id="SSF53448">
    <property type="entry name" value="Nucleotide-diphospho-sugar transferases"/>
    <property type="match status" value="1"/>
</dbReference>
<evidence type="ECO:0000256" key="7">
    <source>
        <dbReference type="ARBA" id="ARBA00023150"/>
    </source>
</evidence>
<feature type="domain" description="MobA-like NTP transferase" evidence="8">
    <location>
        <begin position="1"/>
        <end position="152"/>
    </location>
</feature>
<dbReference type="GO" id="GO:0016779">
    <property type="term" value="F:nucleotidyltransferase activity"/>
    <property type="evidence" value="ECO:0007669"/>
    <property type="project" value="UniProtKB-ARBA"/>
</dbReference>
<keyword evidence="7" id="KW-0501">Molybdenum cofactor biosynthesis</keyword>
<dbReference type="CDD" id="cd02503">
    <property type="entry name" value="MobA"/>
    <property type="match status" value="1"/>
</dbReference>
<dbReference type="PANTHER" id="PTHR19136:SF81">
    <property type="entry name" value="MOLYBDENUM COFACTOR GUANYLYLTRANSFERASE"/>
    <property type="match status" value="1"/>
</dbReference>
<keyword evidence="1" id="KW-0963">Cytoplasm</keyword>
<protein>
    <recommendedName>
        <fullName evidence="8">MobA-like NTP transferase domain-containing protein</fullName>
    </recommendedName>
</protein>
<dbReference type="GO" id="GO:0005525">
    <property type="term" value="F:GTP binding"/>
    <property type="evidence" value="ECO:0007669"/>
    <property type="project" value="UniProtKB-KW"/>
</dbReference>
<evidence type="ECO:0000259" key="8">
    <source>
        <dbReference type="Pfam" id="PF12804"/>
    </source>
</evidence>
<dbReference type="AlphaFoldDB" id="A0A455SWJ4"/>
<accession>A0A455SWJ4</accession>
<dbReference type="PANTHER" id="PTHR19136">
    <property type="entry name" value="MOLYBDENUM COFACTOR GUANYLYLTRANSFERASE"/>
    <property type="match status" value="1"/>
</dbReference>
<keyword evidence="2" id="KW-0808">Transferase</keyword>
<evidence type="ECO:0000256" key="2">
    <source>
        <dbReference type="ARBA" id="ARBA00022679"/>
    </source>
</evidence>
<name>A0A455SWJ4_9CHLR</name>
<reference evidence="9" key="1">
    <citation type="submission" date="2018-12" db="EMBL/GenBank/DDBJ databases">
        <title>Novel natural products biosynthetic potential of the class Ktedonobacteria.</title>
        <authorList>
            <person name="Zheng Y."/>
            <person name="Saitou A."/>
            <person name="Wang C.M."/>
            <person name="Toyoda A."/>
            <person name="Minakuchi Y."/>
            <person name="Sekiguchi Y."/>
            <person name="Ueda K."/>
            <person name="Takano H."/>
            <person name="Sakai Y."/>
            <person name="Yokota A."/>
            <person name="Yabe S."/>
        </authorList>
    </citation>
    <scope>NUCLEOTIDE SEQUENCE</scope>
    <source>
        <strain evidence="9">A3-2</strain>
    </source>
</reference>
<sequence length="199" mass="21967">MGYDKALLPLPMAEAKGQTILGHLAHLALRETPEVLVVARDQCTAALYADHLPPAARLVVDLVPDQGPLMGLYSGLLAVRAPQAVVLAVDLPLLRPQLLAWLLRLPAQDERLYVPLVEGRPQVLLARYPRSLLPAIARLLAEGKRNPRSLLEVAPVGWLSEEELRSLDPELGSFLNVNTPQDWQTLEKLLRKRSQGLAR</sequence>
<evidence type="ECO:0000256" key="3">
    <source>
        <dbReference type="ARBA" id="ARBA00022723"/>
    </source>
</evidence>
<keyword evidence="4" id="KW-0547">Nucleotide-binding</keyword>
<dbReference type="InterPro" id="IPR025877">
    <property type="entry name" value="MobA-like_NTP_Trfase"/>
</dbReference>
<dbReference type="Pfam" id="PF12804">
    <property type="entry name" value="NTP_transf_3"/>
    <property type="match status" value="1"/>
</dbReference>
<organism evidence="9">
    <name type="scientific">Thermogemmatispora argillosa</name>
    <dbReference type="NCBI Taxonomy" id="2045280"/>
    <lineage>
        <taxon>Bacteria</taxon>
        <taxon>Bacillati</taxon>
        <taxon>Chloroflexota</taxon>
        <taxon>Ktedonobacteria</taxon>
        <taxon>Thermogemmatisporales</taxon>
        <taxon>Thermogemmatisporaceae</taxon>
        <taxon>Thermogemmatispora</taxon>
    </lineage>
</organism>
<evidence type="ECO:0000256" key="4">
    <source>
        <dbReference type="ARBA" id="ARBA00022741"/>
    </source>
</evidence>
<evidence type="ECO:0000256" key="6">
    <source>
        <dbReference type="ARBA" id="ARBA00023134"/>
    </source>
</evidence>
<gene>
    <name evidence="9" type="ORF">KTA_10020</name>
</gene>
<keyword evidence="3" id="KW-0479">Metal-binding</keyword>
<dbReference type="GO" id="GO:0046872">
    <property type="term" value="F:metal ion binding"/>
    <property type="evidence" value="ECO:0007669"/>
    <property type="project" value="UniProtKB-KW"/>
</dbReference>
<dbReference type="InterPro" id="IPR029044">
    <property type="entry name" value="Nucleotide-diphossugar_trans"/>
</dbReference>
<proteinExistence type="predicted"/>
<keyword evidence="6" id="KW-0342">GTP-binding</keyword>
<keyword evidence="5" id="KW-0460">Magnesium</keyword>
<dbReference type="Gene3D" id="3.90.550.10">
    <property type="entry name" value="Spore Coat Polysaccharide Biosynthesis Protein SpsA, Chain A"/>
    <property type="match status" value="1"/>
</dbReference>
<evidence type="ECO:0000313" key="9">
    <source>
        <dbReference type="EMBL" id="BBH92803.1"/>
    </source>
</evidence>
<dbReference type="EMBL" id="AP019377">
    <property type="protein sequence ID" value="BBH92803.1"/>
    <property type="molecule type" value="Genomic_DNA"/>
</dbReference>
<evidence type="ECO:0000256" key="5">
    <source>
        <dbReference type="ARBA" id="ARBA00022842"/>
    </source>
</evidence>